<dbReference type="PRINTS" id="PR00368">
    <property type="entry name" value="FADPNR"/>
</dbReference>
<dbReference type="RefSeq" id="WP_145375011.1">
    <property type="nucleotide sequence ID" value="NZ_CP036276.1"/>
</dbReference>
<evidence type="ECO:0000259" key="3">
    <source>
        <dbReference type="Pfam" id="PF07992"/>
    </source>
</evidence>
<keyword evidence="1" id="KW-0285">Flavoprotein</keyword>
<sequence>MADFKVTRLDADLDFDSLTYWDVVIIGAGPAGLAASLTTAHRGLTTLVIEAKDRPGGQPQFLYSDKRIVDIPGFPDGVTGEDLSDRTYRQAVDALVQFRFQEELTEINETDQIENEDQLKEVVTSQGSYLCRKVIIACGLLHFPRKHPVLDSLQSNKVYYKIPKIGDYENQRIAIIGGGDSALDAAVMVLERGGLAEVIVREETPVGKDDSLQRIKDSGGIIHTSTEVTSAEFSGDHLALTLSDSQILPCDGAIVQIGFLSAKDTFERLNVRLNDDGSIAIDAYFETSRRGIFAIGDVHGDIKLITVAWAEGIQAAIYAFKEITSPYWLNEKRLRDNKITMIGEKITQAAAAQKPSRKRP</sequence>
<dbReference type="Gene3D" id="3.50.50.60">
    <property type="entry name" value="FAD/NAD(P)-binding domain"/>
    <property type="match status" value="2"/>
</dbReference>
<name>A0A517ZKI7_9PLAN</name>
<dbReference type="Proteomes" id="UP000319383">
    <property type="component" value="Chromosome"/>
</dbReference>
<keyword evidence="5" id="KW-1185">Reference proteome</keyword>
<dbReference type="PRINTS" id="PR00469">
    <property type="entry name" value="PNDRDTASEII"/>
</dbReference>
<dbReference type="Pfam" id="PF07992">
    <property type="entry name" value="Pyr_redox_2"/>
    <property type="match status" value="1"/>
</dbReference>
<dbReference type="SUPFAM" id="SSF51905">
    <property type="entry name" value="FAD/NAD(P)-binding domain"/>
    <property type="match status" value="1"/>
</dbReference>
<reference evidence="4 5" key="1">
    <citation type="submission" date="2019-02" db="EMBL/GenBank/DDBJ databases">
        <title>Deep-cultivation of Planctomycetes and their phenomic and genomic characterization uncovers novel biology.</title>
        <authorList>
            <person name="Wiegand S."/>
            <person name="Jogler M."/>
            <person name="Boedeker C."/>
            <person name="Pinto D."/>
            <person name="Vollmers J."/>
            <person name="Rivas-Marin E."/>
            <person name="Kohn T."/>
            <person name="Peeters S.H."/>
            <person name="Heuer A."/>
            <person name="Rast P."/>
            <person name="Oberbeckmann S."/>
            <person name="Bunk B."/>
            <person name="Jeske O."/>
            <person name="Meyerdierks A."/>
            <person name="Storesund J.E."/>
            <person name="Kallscheuer N."/>
            <person name="Luecker S."/>
            <person name="Lage O.M."/>
            <person name="Pohl T."/>
            <person name="Merkel B.J."/>
            <person name="Hornburger P."/>
            <person name="Mueller R.-W."/>
            <person name="Bruemmer F."/>
            <person name="Labrenz M."/>
            <person name="Spormann A.M."/>
            <person name="Op den Camp H."/>
            <person name="Overmann J."/>
            <person name="Amann R."/>
            <person name="Jetten M.S.M."/>
            <person name="Mascher T."/>
            <person name="Medema M.H."/>
            <person name="Devos D.P."/>
            <person name="Kaster A.-K."/>
            <person name="Ovreas L."/>
            <person name="Rohde M."/>
            <person name="Galperin M.Y."/>
            <person name="Jogler C."/>
        </authorList>
    </citation>
    <scope>NUCLEOTIDE SEQUENCE [LARGE SCALE GENOMIC DNA]</scope>
    <source>
        <strain evidence="4 5">Mal52</strain>
    </source>
</reference>
<dbReference type="EMBL" id="CP036276">
    <property type="protein sequence ID" value="QDU43014.1"/>
    <property type="molecule type" value="Genomic_DNA"/>
</dbReference>
<dbReference type="AlphaFoldDB" id="A0A517ZKI7"/>
<evidence type="ECO:0000313" key="4">
    <source>
        <dbReference type="EMBL" id="QDU43014.1"/>
    </source>
</evidence>
<dbReference type="GO" id="GO:0004324">
    <property type="term" value="F:ferredoxin-NADP+ reductase activity"/>
    <property type="evidence" value="ECO:0007669"/>
    <property type="project" value="UniProtKB-EC"/>
</dbReference>
<evidence type="ECO:0000313" key="5">
    <source>
        <dbReference type="Proteomes" id="UP000319383"/>
    </source>
</evidence>
<dbReference type="KEGG" id="sdyn:Mal52_14850"/>
<keyword evidence="2 4" id="KW-0560">Oxidoreductase</keyword>
<proteinExistence type="predicted"/>
<evidence type="ECO:0000256" key="2">
    <source>
        <dbReference type="ARBA" id="ARBA00023002"/>
    </source>
</evidence>
<feature type="domain" description="FAD/NAD(P)-binding" evidence="3">
    <location>
        <begin position="22"/>
        <end position="312"/>
    </location>
</feature>
<dbReference type="InterPro" id="IPR023753">
    <property type="entry name" value="FAD/NAD-binding_dom"/>
</dbReference>
<dbReference type="PANTHER" id="PTHR48105">
    <property type="entry name" value="THIOREDOXIN REDUCTASE 1-RELATED-RELATED"/>
    <property type="match status" value="1"/>
</dbReference>
<gene>
    <name evidence="4" type="ORF">Mal52_14850</name>
</gene>
<organism evidence="4 5">
    <name type="scientific">Symmachiella dynata</name>
    <dbReference type="NCBI Taxonomy" id="2527995"/>
    <lineage>
        <taxon>Bacteria</taxon>
        <taxon>Pseudomonadati</taxon>
        <taxon>Planctomycetota</taxon>
        <taxon>Planctomycetia</taxon>
        <taxon>Planctomycetales</taxon>
        <taxon>Planctomycetaceae</taxon>
        <taxon>Symmachiella</taxon>
    </lineage>
</organism>
<dbReference type="EC" id="1.18.1.2" evidence="4"/>
<accession>A0A517ZKI7</accession>
<dbReference type="InterPro" id="IPR036188">
    <property type="entry name" value="FAD/NAD-bd_sf"/>
</dbReference>
<protein>
    <submittedName>
        <fullName evidence="4">Ferredoxin--NADP reductase</fullName>
        <ecNumber evidence="4">1.18.1.2</ecNumber>
    </submittedName>
</protein>
<dbReference type="InterPro" id="IPR050097">
    <property type="entry name" value="Ferredoxin-NADP_redctase_2"/>
</dbReference>
<evidence type="ECO:0000256" key="1">
    <source>
        <dbReference type="ARBA" id="ARBA00022630"/>
    </source>
</evidence>